<dbReference type="EMBL" id="BAAAYR010000001">
    <property type="protein sequence ID" value="GAA3552168.1"/>
    <property type="molecule type" value="Genomic_DNA"/>
</dbReference>
<evidence type="ECO:0000256" key="3">
    <source>
        <dbReference type="ARBA" id="ARBA00023125"/>
    </source>
</evidence>
<dbReference type="RefSeq" id="WP_204912483.1">
    <property type="nucleotide sequence ID" value="NZ_BAAAYR010000001.1"/>
</dbReference>
<evidence type="ECO:0000259" key="5">
    <source>
        <dbReference type="PROSITE" id="PS50931"/>
    </source>
</evidence>
<feature type="domain" description="HTH lysR-type" evidence="5">
    <location>
        <begin position="4"/>
        <end position="61"/>
    </location>
</feature>
<keyword evidence="2" id="KW-0805">Transcription regulation</keyword>
<keyword evidence="7" id="KW-1185">Reference proteome</keyword>
<keyword evidence="4" id="KW-0804">Transcription</keyword>
<dbReference type="InterPro" id="IPR036388">
    <property type="entry name" value="WH-like_DNA-bd_sf"/>
</dbReference>
<dbReference type="InterPro" id="IPR005119">
    <property type="entry name" value="LysR_subst-bd"/>
</dbReference>
<dbReference type="Gene3D" id="1.10.10.10">
    <property type="entry name" value="Winged helix-like DNA-binding domain superfamily/Winged helix DNA-binding domain"/>
    <property type="match status" value="1"/>
</dbReference>
<dbReference type="PANTHER" id="PTHR30346">
    <property type="entry name" value="TRANSCRIPTIONAL DUAL REGULATOR HCAR-RELATED"/>
    <property type="match status" value="1"/>
</dbReference>
<keyword evidence="3" id="KW-0238">DNA-binding</keyword>
<comment type="caution">
    <text evidence="6">The sequence shown here is derived from an EMBL/GenBank/DDBJ whole genome shotgun (WGS) entry which is preliminary data.</text>
</comment>
<evidence type="ECO:0000256" key="1">
    <source>
        <dbReference type="ARBA" id="ARBA00009437"/>
    </source>
</evidence>
<evidence type="ECO:0000256" key="2">
    <source>
        <dbReference type="ARBA" id="ARBA00023015"/>
    </source>
</evidence>
<dbReference type="PROSITE" id="PS50931">
    <property type="entry name" value="HTH_LYSR"/>
    <property type="match status" value="1"/>
</dbReference>
<name>A0ABP6WMD4_9ACTN</name>
<dbReference type="SUPFAM" id="SSF53850">
    <property type="entry name" value="Periplasmic binding protein-like II"/>
    <property type="match status" value="1"/>
</dbReference>
<evidence type="ECO:0000313" key="7">
    <source>
        <dbReference type="Proteomes" id="UP001500767"/>
    </source>
</evidence>
<sequence>MPEFTIAGLRVVQAVADTGSFTAAAERVGYTQSAVSRQVATMEAAAGLPLFRREARGVTPTPAGMHVVRRASTVLAELSGMTRDLAALGEGLGGRVVLGSFPTAASVLVPQTVRRLAHAHPAMRVELREASTPALLRQLRAGRVDVAVVAVGAGLPDQDLDGLVARTLPGAGMRLAVPSGHRLAGKESVGPADLEAEVWVVGEGLRTDPQLAAWPTLTDPVVGYAAPSLATRLGLVAAGLGVALIPSLAALSVPRGVEVITFRDPGWAGRRALALVRDEPEPSAAGVVVDELVDCASALLGER</sequence>
<dbReference type="InterPro" id="IPR036390">
    <property type="entry name" value="WH_DNA-bd_sf"/>
</dbReference>
<evidence type="ECO:0000313" key="6">
    <source>
        <dbReference type="EMBL" id="GAA3552168.1"/>
    </source>
</evidence>
<gene>
    <name evidence="6" type="ORF">GCM10022197_03920</name>
</gene>
<accession>A0ABP6WMD4</accession>
<comment type="similarity">
    <text evidence="1">Belongs to the LysR transcriptional regulatory family.</text>
</comment>
<organism evidence="6 7">
    <name type="scientific">Microlunatus spumicola</name>
    <dbReference type="NCBI Taxonomy" id="81499"/>
    <lineage>
        <taxon>Bacteria</taxon>
        <taxon>Bacillati</taxon>
        <taxon>Actinomycetota</taxon>
        <taxon>Actinomycetes</taxon>
        <taxon>Propionibacteriales</taxon>
        <taxon>Propionibacteriaceae</taxon>
        <taxon>Microlunatus</taxon>
    </lineage>
</organism>
<dbReference type="Gene3D" id="3.40.190.10">
    <property type="entry name" value="Periplasmic binding protein-like II"/>
    <property type="match status" value="2"/>
</dbReference>
<dbReference type="InterPro" id="IPR000847">
    <property type="entry name" value="LysR_HTH_N"/>
</dbReference>
<dbReference type="PANTHER" id="PTHR30346:SF29">
    <property type="entry name" value="LYSR SUBSTRATE-BINDING"/>
    <property type="match status" value="1"/>
</dbReference>
<dbReference type="SUPFAM" id="SSF46785">
    <property type="entry name" value="Winged helix' DNA-binding domain"/>
    <property type="match status" value="1"/>
</dbReference>
<dbReference type="PRINTS" id="PR00039">
    <property type="entry name" value="HTHLYSR"/>
</dbReference>
<proteinExistence type="inferred from homology"/>
<dbReference type="Proteomes" id="UP001500767">
    <property type="component" value="Unassembled WGS sequence"/>
</dbReference>
<dbReference type="Pfam" id="PF00126">
    <property type="entry name" value="HTH_1"/>
    <property type="match status" value="1"/>
</dbReference>
<reference evidence="7" key="1">
    <citation type="journal article" date="2019" name="Int. J. Syst. Evol. Microbiol.">
        <title>The Global Catalogue of Microorganisms (GCM) 10K type strain sequencing project: providing services to taxonomists for standard genome sequencing and annotation.</title>
        <authorList>
            <consortium name="The Broad Institute Genomics Platform"/>
            <consortium name="The Broad Institute Genome Sequencing Center for Infectious Disease"/>
            <person name="Wu L."/>
            <person name="Ma J."/>
        </authorList>
    </citation>
    <scope>NUCLEOTIDE SEQUENCE [LARGE SCALE GENOMIC DNA]</scope>
    <source>
        <strain evidence="7">JCM 16540</strain>
    </source>
</reference>
<protein>
    <submittedName>
        <fullName evidence="6">LysR family transcriptional regulator</fullName>
    </submittedName>
</protein>
<dbReference type="Pfam" id="PF03466">
    <property type="entry name" value="LysR_substrate"/>
    <property type="match status" value="1"/>
</dbReference>
<evidence type="ECO:0000256" key="4">
    <source>
        <dbReference type="ARBA" id="ARBA00023163"/>
    </source>
</evidence>